<feature type="compositionally biased region" description="Basic residues" evidence="1">
    <location>
        <begin position="13"/>
        <end position="22"/>
    </location>
</feature>
<evidence type="ECO:0000313" key="2">
    <source>
        <dbReference type="EMBL" id="MFC0531763.1"/>
    </source>
</evidence>
<dbReference type="EMBL" id="JBHLUH010000061">
    <property type="protein sequence ID" value="MFC0531763.1"/>
    <property type="molecule type" value="Genomic_DNA"/>
</dbReference>
<reference evidence="2 3" key="1">
    <citation type="submission" date="2024-09" db="EMBL/GenBank/DDBJ databases">
        <authorList>
            <person name="Sun Q."/>
            <person name="Mori K."/>
        </authorList>
    </citation>
    <scope>NUCLEOTIDE SEQUENCE [LARGE SCALE GENOMIC DNA]</scope>
    <source>
        <strain evidence="2 3">TBRC 3947</strain>
    </source>
</reference>
<gene>
    <name evidence="2" type="ORF">ACFFIA_29360</name>
</gene>
<name>A0ABV6MBK0_9ACTN</name>
<evidence type="ECO:0000256" key="1">
    <source>
        <dbReference type="SAM" id="MobiDB-lite"/>
    </source>
</evidence>
<feature type="compositionally biased region" description="Basic and acidic residues" evidence="1">
    <location>
        <begin position="1"/>
        <end position="12"/>
    </location>
</feature>
<dbReference type="Proteomes" id="UP001589867">
    <property type="component" value="Unassembled WGS sequence"/>
</dbReference>
<sequence>MGSKEMEGDNIQRRQRARKAREHGKAPSQAQVTLGASKQRETARRGKRDPSDADTGKQRAD</sequence>
<dbReference type="RefSeq" id="WP_377256764.1">
    <property type="nucleotide sequence ID" value="NZ_JBHLUH010000061.1"/>
</dbReference>
<feature type="compositionally biased region" description="Basic and acidic residues" evidence="1">
    <location>
        <begin position="38"/>
        <end position="61"/>
    </location>
</feature>
<feature type="region of interest" description="Disordered" evidence="1">
    <location>
        <begin position="1"/>
        <end position="61"/>
    </location>
</feature>
<protein>
    <submittedName>
        <fullName evidence="2">Uncharacterized protein</fullName>
    </submittedName>
</protein>
<comment type="caution">
    <text evidence="2">The sequence shown here is derived from an EMBL/GenBank/DDBJ whole genome shotgun (WGS) entry which is preliminary data.</text>
</comment>
<evidence type="ECO:0000313" key="3">
    <source>
        <dbReference type="Proteomes" id="UP001589867"/>
    </source>
</evidence>
<proteinExistence type="predicted"/>
<accession>A0ABV6MBK0</accession>
<keyword evidence="3" id="KW-1185">Reference proteome</keyword>
<organism evidence="2 3">
    <name type="scientific">Phytohabitans kaempferiae</name>
    <dbReference type="NCBI Taxonomy" id="1620943"/>
    <lineage>
        <taxon>Bacteria</taxon>
        <taxon>Bacillati</taxon>
        <taxon>Actinomycetota</taxon>
        <taxon>Actinomycetes</taxon>
        <taxon>Micromonosporales</taxon>
        <taxon>Micromonosporaceae</taxon>
    </lineage>
</organism>